<evidence type="ECO:0000256" key="11">
    <source>
        <dbReference type="ARBA" id="ARBA00022989"/>
    </source>
</evidence>
<dbReference type="InterPro" id="IPR008207">
    <property type="entry name" value="Sig_transdc_His_kin_Hpt_dom"/>
</dbReference>
<dbReference type="PROSITE" id="PS50113">
    <property type="entry name" value="PAC"/>
    <property type="match status" value="1"/>
</dbReference>
<dbReference type="RefSeq" id="WP_377153081.1">
    <property type="nucleotide sequence ID" value="NZ_JBHSAF010000014.1"/>
</dbReference>
<evidence type="ECO:0000259" key="21">
    <source>
        <dbReference type="PROSITE" id="PS50113"/>
    </source>
</evidence>
<feature type="transmembrane region" description="Helical" evidence="17">
    <location>
        <begin position="12"/>
        <end position="37"/>
    </location>
</feature>
<keyword evidence="9" id="KW-0418">Kinase</keyword>
<comment type="subcellular location">
    <subcellularLocation>
        <location evidence="2">Cell membrane</location>
        <topology evidence="2">Multi-pass membrane protein</topology>
    </subcellularLocation>
</comment>
<feature type="domain" description="Response regulatory" evidence="19">
    <location>
        <begin position="1128"/>
        <end position="1244"/>
    </location>
</feature>
<dbReference type="PROSITE" id="PS50109">
    <property type="entry name" value="HIS_KIN"/>
    <property type="match status" value="1"/>
</dbReference>
<evidence type="ECO:0000259" key="18">
    <source>
        <dbReference type="PROSITE" id="PS50109"/>
    </source>
</evidence>
<dbReference type="PROSITE" id="PS50112">
    <property type="entry name" value="PAS"/>
    <property type="match status" value="2"/>
</dbReference>
<dbReference type="InterPro" id="IPR036890">
    <property type="entry name" value="HATPase_C_sf"/>
</dbReference>
<evidence type="ECO:0000256" key="8">
    <source>
        <dbReference type="ARBA" id="ARBA00022741"/>
    </source>
</evidence>
<dbReference type="InterPro" id="IPR036097">
    <property type="entry name" value="HisK_dim/P_sf"/>
</dbReference>
<evidence type="ECO:0000256" key="13">
    <source>
        <dbReference type="ARBA" id="ARBA00023136"/>
    </source>
</evidence>
<feature type="coiled-coil region" evidence="16">
    <location>
        <begin position="425"/>
        <end position="459"/>
    </location>
</feature>
<evidence type="ECO:0000256" key="15">
    <source>
        <dbReference type="PROSITE-ProRule" id="PRU00169"/>
    </source>
</evidence>
<dbReference type="InterPro" id="IPR003594">
    <property type="entry name" value="HATPase_dom"/>
</dbReference>
<accession>A0ABV8CQ88</accession>
<evidence type="ECO:0000259" key="22">
    <source>
        <dbReference type="PROSITE" id="PS50885"/>
    </source>
</evidence>
<name>A0ABV8CQ88_9GAMM</name>
<feature type="domain" description="HPt" evidence="23">
    <location>
        <begin position="1289"/>
        <end position="1384"/>
    </location>
</feature>
<dbReference type="InterPro" id="IPR005467">
    <property type="entry name" value="His_kinase_dom"/>
</dbReference>
<gene>
    <name evidence="24" type="ORF">ACFOSS_12735</name>
</gene>
<dbReference type="SUPFAM" id="SSF55785">
    <property type="entry name" value="PYP-like sensor domain (PAS domain)"/>
    <property type="match status" value="2"/>
</dbReference>
<dbReference type="Gene3D" id="6.10.340.10">
    <property type="match status" value="1"/>
</dbReference>
<dbReference type="PROSITE" id="PS50894">
    <property type="entry name" value="HPT"/>
    <property type="match status" value="1"/>
</dbReference>
<dbReference type="InterPro" id="IPR036641">
    <property type="entry name" value="HPT_dom_sf"/>
</dbReference>
<dbReference type="SMART" id="SM00387">
    <property type="entry name" value="HATPase_c"/>
    <property type="match status" value="1"/>
</dbReference>
<keyword evidence="8" id="KW-0547">Nucleotide-binding</keyword>
<sequence length="1466" mass="163405">MALARNRFSFLYMMLSRAFGIVFVALLLFGLAINFLLIRPTMSRIADAEMQQASAEMETSILQLAQGTETILSTIRGVLEHNHLSPSGRSDSQQPWPAHQQELAALNSFFLPFIDNHNSIFSIHLARLDGAEILVMRDENGLPANRVSRPLAQGNEVIQQQWTADLELVSSQRQTSDYDARSRPWFIGARQAAARHAISWTQPYVFVATGEPGVTVSQQFRALDGQSYILAVDIRLTDLSEYTNQLNVSKQGFPLLLDSQMRMLSRPQKMLTTVMQRQQRLPQLFDAVDGIGHPAVGESVKAWIANGKPARELQSIRLSDGSDWFYQFRPLPLGGKTIWAAIYAPRNDFVFLGAKEWALFLGLLLMTLLLAALLVIPSSRRIAGQLRALVRESHRLGNMDLQSPVTVQSEISELKALVSAQELMRRNLLDATRSLEQLNDTLEEKIRDRTQELEQITASAEWSRRLITEITESVPCAVFRYEMRADEALGRFTFISNRSEQVWGISSQAMLEDPELRWQRVHPDDIDMARQRLHEQASSAANRDMLFRIYNQQRQLRWLETRAEVTEPEPGHYVWNGYWRDVTEEQQAKQALADQLTFQRVLMDTIPYPLFYKDAECRFAGFNKIYGETFGVDTQQLIGKTVLELEYLPLEDRRHYQEEDERIIRELGSVQREMPIPFADGQVHQTLYWVSGFHKGDGQPGGLIGTFVDISSQKQAEAKLAEAKELAEEAAKVKADFLANMSHEIRTPLNAILGLTHLLQKSQLDARQGNFVDKIHRSGQHLLGVINDILDFSKIEAGKLALNPQPFALNTLLEDLIDLTAEKARQKGLEFIIDIAPDVPYELIGDELRLGQILINYMSNAVKFTEHGDIRLEIRVEQRSEQGLLLYFAIHDTGIGLTEEQRGKLFQSFQQADASTTRKYGGTGLGLAISRTLAEMMHGQVGVESRYGEGSTFWFTALLQPVPAPGAAMLTPSVDLLGARILVVDDNPKAATAVTNMLLAMRFDVILADSGQQALQTLADMQTSQPVALIVSKVSLPDMDGLQLARRLAEQAMTIPLVLLHPSDPGTDSELMQSTLVAAHLTKPITPSQLFDTAMRLLSDHPTAERFPQRRAQGTDYQAELSVIAGARLLLVEDNDLNQEVASELLRSAGFHVDIAGDGQAAIDQMRRVDYDLVLMDVQMPVMDGLTATQHIRCEPHWTKLPIIAMTANAMEQDRQQCLDAGMDDFVSKPIEPAQLWQALLRWIPARHPAQVAPGGPLKSDTHPAAIDIPLPDIAGIDTALGLSRVMGNRALYRSLLQKFVAGQRDCISRIRVALAAGDRALAERLAHTLKGVSGNIGASTLQQQAAELEKHLRDHGDEASLLTRLNTTAMSVEQLCAPLAAALVTADETPVARDGVVEDIKPLLTRLADLLRGDDAEALDLLERHSAALSARPSPHLGPLETAIRDYEFEQALTIAEKWIEELTP</sequence>
<dbReference type="PROSITE" id="PS50110">
    <property type="entry name" value="RESPONSE_REGULATORY"/>
    <property type="match status" value="2"/>
</dbReference>
<dbReference type="CDD" id="cd00130">
    <property type="entry name" value="PAS"/>
    <property type="match status" value="2"/>
</dbReference>
<feature type="modified residue" description="Phosphohistidine" evidence="14">
    <location>
        <position position="1328"/>
    </location>
</feature>
<dbReference type="SMART" id="SM00448">
    <property type="entry name" value="REC"/>
    <property type="match status" value="2"/>
</dbReference>
<dbReference type="PROSITE" id="PS50885">
    <property type="entry name" value="HAMP"/>
    <property type="match status" value="1"/>
</dbReference>
<dbReference type="Gene3D" id="3.40.50.2300">
    <property type="match status" value="2"/>
</dbReference>
<dbReference type="InterPro" id="IPR013656">
    <property type="entry name" value="PAS_4"/>
</dbReference>
<dbReference type="InterPro" id="IPR035965">
    <property type="entry name" value="PAS-like_dom_sf"/>
</dbReference>
<feature type="domain" description="PAS" evidence="20">
    <location>
        <begin position="463"/>
        <end position="540"/>
    </location>
</feature>
<dbReference type="InterPro" id="IPR029151">
    <property type="entry name" value="Sensor-like_sf"/>
</dbReference>
<dbReference type="PANTHER" id="PTHR45339">
    <property type="entry name" value="HYBRID SIGNAL TRANSDUCTION HISTIDINE KINASE J"/>
    <property type="match status" value="1"/>
</dbReference>
<dbReference type="InterPro" id="IPR000700">
    <property type="entry name" value="PAS-assoc_C"/>
</dbReference>
<keyword evidence="12" id="KW-0902">Two-component regulatory system</keyword>
<dbReference type="EMBL" id="JBHSAF010000014">
    <property type="protein sequence ID" value="MFC3914328.1"/>
    <property type="molecule type" value="Genomic_DNA"/>
</dbReference>
<dbReference type="CDD" id="cd00088">
    <property type="entry name" value="HPT"/>
    <property type="match status" value="1"/>
</dbReference>
<dbReference type="Pfam" id="PF00512">
    <property type="entry name" value="HisKA"/>
    <property type="match status" value="1"/>
</dbReference>
<organism evidence="24 25">
    <name type="scientific">Pseudaeromonas sharmana</name>
    <dbReference type="NCBI Taxonomy" id="328412"/>
    <lineage>
        <taxon>Bacteria</taxon>
        <taxon>Pseudomonadati</taxon>
        <taxon>Pseudomonadota</taxon>
        <taxon>Gammaproteobacteria</taxon>
        <taxon>Aeromonadales</taxon>
        <taxon>Aeromonadaceae</taxon>
        <taxon>Pseudaeromonas</taxon>
    </lineage>
</organism>
<evidence type="ECO:0000256" key="5">
    <source>
        <dbReference type="ARBA" id="ARBA00022553"/>
    </source>
</evidence>
<dbReference type="InterPro" id="IPR001789">
    <property type="entry name" value="Sig_transdc_resp-reg_receiver"/>
</dbReference>
<dbReference type="CDD" id="cd00082">
    <property type="entry name" value="HisKA"/>
    <property type="match status" value="1"/>
</dbReference>
<feature type="domain" description="Response regulatory" evidence="19">
    <location>
        <begin position="980"/>
        <end position="1098"/>
    </location>
</feature>
<evidence type="ECO:0000256" key="10">
    <source>
        <dbReference type="ARBA" id="ARBA00022840"/>
    </source>
</evidence>
<evidence type="ECO:0000256" key="12">
    <source>
        <dbReference type="ARBA" id="ARBA00023012"/>
    </source>
</evidence>
<dbReference type="SMART" id="SM00388">
    <property type="entry name" value="HisKA"/>
    <property type="match status" value="1"/>
</dbReference>
<evidence type="ECO:0000256" key="3">
    <source>
        <dbReference type="ARBA" id="ARBA00012438"/>
    </source>
</evidence>
<dbReference type="Gene3D" id="3.30.450.20">
    <property type="entry name" value="PAS domain"/>
    <property type="match status" value="4"/>
</dbReference>
<keyword evidence="16" id="KW-0175">Coiled coil</keyword>
<evidence type="ECO:0000313" key="24">
    <source>
        <dbReference type="EMBL" id="MFC3914328.1"/>
    </source>
</evidence>
<evidence type="ECO:0000256" key="4">
    <source>
        <dbReference type="ARBA" id="ARBA00022475"/>
    </source>
</evidence>
<dbReference type="SUPFAM" id="SSF103190">
    <property type="entry name" value="Sensory domain-like"/>
    <property type="match status" value="1"/>
</dbReference>
<feature type="domain" description="PAS" evidence="20">
    <location>
        <begin position="595"/>
        <end position="667"/>
    </location>
</feature>
<dbReference type="Gene3D" id="1.20.120.160">
    <property type="entry name" value="HPT domain"/>
    <property type="match status" value="1"/>
</dbReference>
<evidence type="ECO:0000256" key="6">
    <source>
        <dbReference type="ARBA" id="ARBA00022679"/>
    </source>
</evidence>
<keyword evidence="11 17" id="KW-1133">Transmembrane helix</keyword>
<dbReference type="SUPFAM" id="SSF55874">
    <property type="entry name" value="ATPase domain of HSP90 chaperone/DNA topoisomerase II/histidine kinase"/>
    <property type="match status" value="1"/>
</dbReference>
<evidence type="ECO:0000256" key="14">
    <source>
        <dbReference type="PROSITE-ProRule" id="PRU00110"/>
    </source>
</evidence>
<keyword evidence="10" id="KW-0067">ATP-binding</keyword>
<proteinExistence type="predicted"/>
<comment type="caution">
    <text evidence="15">Lacks conserved residue(s) required for the propagation of feature annotation.</text>
</comment>
<evidence type="ECO:0000256" key="16">
    <source>
        <dbReference type="SAM" id="Coils"/>
    </source>
</evidence>
<evidence type="ECO:0000256" key="2">
    <source>
        <dbReference type="ARBA" id="ARBA00004651"/>
    </source>
</evidence>
<dbReference type="SUPFAM" id="SSF47384">
    <property type="entry name" value="Homodimeric domain of signal transducing histidine kinase"/>
    <property type="match status" value="1"/>
</dbReference>
<keyword evidence="13 17" id="KW-0472">Membrane</keyword>
<keyword evidence="4" id="KW-1003">Cell membrane</keyword>
<evidence type="ECO:0000313" key="25">
    <source>
        <dbReference type="Proteomes" id="UP001595692"/>
    </source>
</evidence>
<dbReference type="Pfam" id="PF01627">
    <property type="entry name" value="Hpt"/>
    <property type="match status" value="1"/>
</dbReference>
<reference evidence="25" key="1">
    <citation type="journal article" date="2019" name="Int. J. Syst. Evol. Microbiol.">
        <title>The Global Catalogue of Microorganisms (GCM) 10K type strain sequencing project: providing services to taxonomists for standard genome sequencing and annotation.</title>
        <authorList>
            <consortium name="The Broad Institute Genomics Platform"/>
            <consortium name="The Broad Institute Genome Sequencing Center for Infectious Disease"/>
            <person name="Wu L."/>
            <person name="Ma J."/>
        </authorList>
    </citation>
    <scope>NUCLEOTIDE SEQUENCE [LARGE SCALE GENOMIC DNA]</scope>
    <source>
        <strain evidence="25">CCUG 54939</strain>
    </source>
</reference>
<dbReference type="EC" id="2.7.13.3" evidence="3"/>
<comment type="caution">
    <text evidence="24">The sequence shown here is derived from an EMBL/GenBank/DDBJ whole genome shotgun (WGS) entry which is preliminary data.</text>
</comment>
<dbReference type="Proteomes" id="UP001595692">
    <property type="component" value="Unassembled WGS sequence"/>
</dbReference>
<feature type="domain" description="Histidine kinase" evidence="18">
    <location>
        <begin position="740"/>
        <end position="961"/>
    </location>
</feature>
<dbReference type="CDD" id="cd17546">
    <property type="entry name" value="REC_hyHK_CKI1_RcsC-like"/>
    <property type="match status" value="1"/>
</dbReference>
<feature type="transmembrane region" description="Helical" evidence="17">
    <location>
        <begin position="357"/>
        <end position="376"/>
    </location>
</feature>
<dbReference type="CDD" id="cd16922">
    <property type="entry name" value="HATPase_EvgS-ArcB-TorS-like"/>
    <property type="match status" value="1"/>
</dbReference>
<dbReference type="PRINTS" id="PR00344">
    <property type="entry name" value="BCTRLSENSOR"/>
</dbReference>
<comment type="catalytic activity">
    <reaction evidence="1">
        <text>ATP + protein L-histidine = ADP + protein N-phospho-L-histidine.</text>
        <dbReference type="EC" id="2.7.13.3"/>
    </reaction>
</comment>
<evidence type="ECO:0000256" key="17">
    <source>
        <dbReference type="SAM" id="Phobius"/>
    </source>
</evidence>
<dbReference type="Pfam" id="PF08447">
    <property type="entry name" value="PAS_3"/>
    <property type="match status" value="1"/>
</dbReference>
<dbReference type="SUPFAM" id="SSF47226">
    <property type="entry name" value="Histidine-containing phosphotransfer domain, HPT domain"/>
    <property type="match status" value="1"/>
</dbReference>
<dbReference type="SUPFAM" id="SSF52172">
    <property type="entry name" value="CheY-like"/>
    <property type="match status" value="2"/>
</dbReference>
<dbReference type="NCBIfam" id="TIGR00229">
    <property type="entry name" value="sensory_box"/>
    <property type="match status" value="1"/>
</dbReference>
<dbReference type="InterPro" id="IPR004358">
    <property type="entry name" value="Sig_transdc_His_kin-like_C"/>
</dbReference>
<feature type="modified residue" description="4-aspartylphosphate" evidence="15">
    <location>
        <position position="1177"/>
    </location>
</feature>
<dbReference type="InterPro" id="IPR011006">
    <property type="entry name" value="CheY-like_superfamily"/>
</dbReference>
<keyword evidence="25" id="KW-1185">Reference proteome</keyword>
<dbReference type="Gene3D" id="3.30.565.10">
    <property type="entry name" value="Histidine kinase-like ATPase, C-terminal domain"/>
    <property type="match status" value="1"/>
</dbReference>
<dbReference type="InterPro" id="IPR000014">
    <property type="entry name" value="PAS"/>
</dbReference>
<dbReference type="InterPro" id="IPR003660">
    <property type="entry name" value="HAMP_dom"/>
</dbReference>
<dbReference type="Gene3D" id="1.10.287.130">
    <property type="match status" value="1"/>
</dbReference>
<dbReference type="InterPro" id="IPR003661">
    <property type="entry name" value="HisK_dim/P_dom"/>
</dbReference>
<evidence type="ECO:0000256" key="1">
    <source>
        <dbReference type="ARBA" id="ARBA00000085"/>
    </source>
</evidence>
<keyword evidence="7 17" id="KW-0812">Transmembrane</keyword>
<keyword evidence="6" id="KW-0808">Transferase</keyword>
<keyword evidence="5 15" id="KW-0597">Phosphoprotein</keyword>
<evidence type="ECO:0000256" key="9">
    <source>
        <dbReference type="ARBA" id="ARBA00022777"/>
    </source>
</evidence>
<evidence type="ECO:0000259" key="19">
    <source>
        <dbReference type="PROSITE" id="PS50110"/>
    </source>
</evidence>
<dbReference type="InterPro" id="IPR013655">
    <property type="entry name" value="PAS_fold_3"/>
</dbReference>
<evidence type="ECO:0000259" key="23">
    <source>
        <dbReference type="PROSITE" id="PS50894"/>
    </source>
</evidence>
<dbReference type="Pfam" id="PF08448">
    <property type="entry name" value="PAS_4"/>
    <property type="match status" value="1"/>
</dbReference>
<dbReference type="SMART" id="SM00091">
    <property type="entry name" value="PAS"/>
    <property type="match status" value="2"/>
</dbReference>
<evidence type="ECO:0000259" key="20">
    <source>
        <dbReference type="PROSITE" id="PS50112"/>
    </source>
</evidence>
<dbReference type="Pfam" id="PF02518">
    <property type="entry name" value="HATPase_c"/>
    <property type="match status" value="1"/>
</dbReference>
<dbReference type="PANTHER" id="PTHR45339:SF1">
    <property type="entry name" value="HYBRID SIGNAL TRANSDUCTION HISTIDINE KINASE J"/>
    <property type="match status" value="1"/>
</dbReference>
<dbReference type="SMART" id="SM00073">
    <property type="entry name" value="HPT"/>
    <property type="match status" value="1"/>
</dbReference>
<feature type="domain" description="HAMP" evidence="22">
    <location>
        <begin position="380"/>
        <end position="433"/>
    </location>
</feature>
<evidence type="ECO:0000256" key="7">
    <source>
        <dbReference type="ARBA" id="ARBA00022692"/>
    </source>
</evidence>
<protein>
    <recommendedName>
        <fullName evidence="3">histidine kinase</fullName>
        <ecNumber evidence="3">2.7.13.3</ecNumber>
    </recommendedName>
</protein>
<feature type="domain" description="PAC" evidence="21">
    <location>
        <begin position="670"/>
        <end position="722"/>
    </location>
</feature>
<dbReference type="Pfam" id="PF00072">
    <property type="entry name" value="Response_reg"/>
    <property type="match status" value="2"/>
</dbReference>